<proteinExistence type="predicted"/>
<dbReference type="EnsemblPlants" id="MELO3C031900.2.1">
    <property type="protein sequence ID" value="MELO3C031900.2.1"/>
    <property type="gene ID" value="MELO3C031900.2"/>
</dbReference>
<reference evidence="1" key="1">
    <citation type="submission" date="2023-03" db="UniProtKB">
        <authorList>
            <consortium name="EnsemblPlants"/>
        </authorList>
    </citation>
    <scope>IDENTIFICATION</scope>
</reference>
<dbReference type="Gramene" id="MELO3C031900.2.1">
    <property type="protein sequence ID" value="MELO3C031900.2.1"/>
    <property type="gene ID" value="MELO3C031900.2"/>
</dbReference>
<protein>
    <submittedName>
        <fullName evidence="1">Uncharacterized protein</fullName>
    </submittedName>
</protein>
<name>A0A9I9ED58_CUCME</name>
<accession>A0A9I9ED58</accession>
<evidence type="ECO:0000313" key="1">
    <source>
        <dbReference type="EnsemblPlants" id="MELO3C031900.2.1"/>
    </source>
</evidence>
<organism evidence="1">
    <name type="scientific">Cucumis melo</name>
    <name type="common">Muskmelon</name>
    <dbReference type="NCBI Taxonomy" id="3656"/>
    <lineage>
        <taxon>Eukaryota</taxon>
        <taxon>Viridiplantae</taxon>
        <taxon>Streptophyta</taxon>
        <taxon>Embryophyta</taxon>
        <taxon>Tracheophyta</taxon>
        <taxon>Spermatophyta</taxon>
        <taxon>Magnoliopsida</taxon>
        <taxon>eudicotyledons</taxon>
        <taxon>Gunneridae</taxon>
        <taxon>Pentapetalae</taxon>
        <taxon>rosids</taxon>
        <taxon>fabids</taxon>
        <taxon>Cucurbitales</taxon>
        <taxon>Cucurbitaceae</taxon>
        <taxon>Benincaseae</taxon>
        <taxon>Cucumis</taxon>
    </lineage>
</organism>
<dbReference type="AlphaFoldDB" id="A0A9I9ED58"/>
<sequence length="96" mass="10803">MGAPNLNFINYTLYTLRIISVCRLQSSRASLRSLFSLCCNLFIVLFGSLKSVSFSWSYQRAWNKTMMLLTTRNALQGIGIAVSLVLKYADNIVKVS</sequence>